<organism evidence="5 6">
    <name type="scientific">Guptibacillus hwajinpoensis</name>
    <dbReference type="NCBI Taxonomy" id="208199"/>
    <lineage>
        <taxon>Bacteria</taxon>
        <taxon>Bacillati</taxon>
        <taxon>Bacillota</taxon>
        <taxon>Bacilli</taxon>
        <taxon>Bacillales</taxon>
        <taxon>Guptibacillaceae</taxon>
        <taxon>Guptibacillus</taxon>
    </lineage>
</organism>
<keyword evidence="4" id="KW-0460">Magnesium</keyword>
<dbReference type="InterPro" id="IPR006384">
    <property type="entry name" value="HAD_hydro_PyrdxlP_Pase-like"/>
</dbReference>
<dbReference type="NCBIfam" id="TIGR01488">
    <property type="entry name" value="HAD-SF-IB"/>
    <property type="match status" value="1"/>
</dbReference>
<dbReference type="SUPFAM" id="SSF56784">
    <property type="entry name" value="HAD-like"/>
    <property type="match status" value="1"/>
</dbReference>
<dbReference type="NCBIfam" id="TIGR01489">
    <property type="entry name" value="DKMTPPase-SF"/>
    <property type="match status" value="1"/>
</dbReference>
<dbReference type="EMBL" id="WMEY01000003">
    <property type="protein sequence ID" value="MYL64087.1"/>
    <property type="molecule type" value="Genomic_DNA"/>
</dbReference>
<dbReference type="PANTHER" id="PTHR28181">
    <property type="entry name" value="UPF0655 PROTEIN YCR015C"/>
    <property type="match status" value="1"/>
</dbReference>
<dbReference type="AlphaFoldDB" id="A0A845F006"/>
<dbReference type="InterPro" id="IPR016965">
    <property type="entry name" value="Pase_PHOSPHO-typ"/>
</dbReference>
<dbReference type="GO" id="GO:0046872">
    <property type="term" value="F:metal ion binding"/>
    <property type="evidence" value="ECO:0007669"/>
    <property type="project" value="UniProtKB-KW"/>
</dbReference>
<dbReference type="Proteomes" id="UP000447833">
    <property type="component" value="Unassembled WGS sequence"/>
</dbReference>
<dbReference type="GO" id="GO:0016791">
    <property type="term" value="F:phosphatase activity"/>
    <property type="evidence" value="ECO:0007669"/>
    <property type="project" value="InterPro"/>
</dbReference>
<dbReference type="RefSeq" id="WP_160919534.1">
    <property type="nucleotide sequence ID" value="NZ_WMEY01000003.1"/>
</dbReference>
<comment type="cofactor">
    <cofactor evidence="1">
        <name>Mg(2+)</name>
        <dbReference type="ChEBI" id="CHEBI:18420"/>
    </cofactor>
</comment>
<evidence type="ECO:0000313" key="5">
    <source>
        <dbReference type="EMBL" id="MYL64087.1"/>
    </source>
</evidence>
<dbReference type="Gene3D" id="3.90.1470.20">
    <property type="match status" value="1"/>
</dbReference>
<comment type="caution">
    <text evidence="5">The sequence shown here is derived from an EMBL/GenBank/DDBJ whole genome shotgun (WGS) entry which is preliminary data.</text>
</comment>
<keyword evidence="2" id="KW-0479">Metal-binding</keyword>
<dbReference type="PANTHER" id="PTHR28181:SF2">
    <property type="entry name" value="PHOSPHORIC MONOESTER HYDROLASE"/>
    <property type="match status" value="1"/>
</dbReference>
<gene>
    <name evidence="5" type="ORF">GLW07_12065</name>
</gene>
<dbReference type="EC" id="3.1.3.-" evidence="5"/>
<evidence type="ECO:0000256" key="1">
    <source>
        <dbReference type="ARBA" id="ARBA00001946"/>
    </source>
</evidence>
<evidence type="ECO:0000313" key="6">
    <source>
        <dbReference type="Proteomes" id="UP000447833"/>
    </source>
</evidence>
<dbReference type="Gene3D" id="3.40.50.1000">
    <property type="entry name" value="HAD superfamily/HAD-like"/>
    <property type="match status" value="1"/>
</dbReference>
<accession>A0A845F006</accession>
<name>A0A845F006_9BACL</name>
<dbReference type="InterPro" id="IPR050849">
    <property type="entry name" value="HAD-like_hydrolase_phosphatase"/>
</dbReference>
<evidence type="ECO:0000256" key="3">
    <source>
        <dbReference type="ARBA" id="ARBA00022801"/>
    </source>
</evidence>
<evidence type="ECO:0000256" key="2">
    <source>
        <dbReference type="ARBA" id="ARBA00022723"/>
    </source>
</evidence>
<reference evidence="5 6" key="1">
    <citation type="submission" date="2019-11" db="EMBL/GenBank/DDBJ databases">
        <title>Genome sequences of 17 halophilic strains isolated from different environments.</title>
        <authorList>
            <person name="Furrow R.E."/>
        </authorList>
    </citation>
    <scope>NUCLEOTIDE SEQUENCE [LARGE SCALE GENOMIC DNA]</scope>
    <source>
        <strain evidence="5 6">22506_14_FS</strain>
    </source>
</reference>
<dbReference type="Pfam" id="PF06888">
    <property type="entry name" value="Put_Phosphatase"/>
    <property type="match status" value="1"/>
</dbReference>
<proteinExistence type="predicted"/>
<keyword evidence="3 5" id="KW-0378">Hydrolase</keyword>
<sequence>MKKWAFVSDFDGTISKKDFYWLVIDTYYPEGKPLYKKWKAGEMQDIDFLSQVFQSIDQHEEQIIQDILSLPIDEHVPSFIRTVQERGGDFYILSAGTDYYIHHILEHYGIKDVPVFSNKGYYEDKNVHLSIDENHKHYSRRYGIDKSKVIAELKETYDVVYFAGDSEPDSHPAKVADLTFAKDALQDLLKENNVPYVAVDSFLQIEEFLREKGTV</sequence>
<dbReference type="InterPro" id="IPR036412">
    <property type="entry name" value="HAD-like_sf"/>
</dbReference>
<dbReference type="InterPro" id="IPR023214">
    <property type="entry name" value="HAD_sf"/>
</dbReference>
<evidence type="ECO:0000256" key="4">
    <source>
        <dbReference type="ARBA" id="ARBA00022842"/>
    </source>
</evidence>
<protein>
    <submittedName>
        <fullName evidence="5">MtnX-like HAD-IB family phosphatase</fullName>
        <ecNumber evidence="5">3.1.3.-</ecNumber>
    </submittedName>
</protein>